<dbReference type="Proteomes" id="UP000225706">
    <property type="component" value="Unassembled WGS sequence"/>
</dbReference>
<organism evidence="3 4">
    <name type="scientific">Stylophora pistillata</name>
    <name type="common">Smooth cauliflower coral</name>
    <dbReference type="NCBI Taxonomy" id="50429"/>
    <lineage>
        <taxon>Eukaryota</taxon>
        <taxon>Metazoa</taxon>
        <taxon>Cnidaria</taxon>
        <taxon>Anthozoa</taxon>
        <taxon>Hexacorallia</taxon>
        <taxon>Scleractinia</taxon>
        <taxon>Astrocoeniina</taxon>
        <taxon>Pocilloporidae</taxon>
        <taxon>Stylophora</taxon>
    </lineage>
</organism>
<keyword evidence="2" id="KW-0732">Signal</keyword>
<feature type="signal peptide" evidence="2">
    <location>
        <begin position="1"/>
        <end position="15"/>
    </location>
</feature>
<reference evidence="4" key="1">
    <citation type="journal article" date="2017" name="bioRxiv">
        <title>Comparative analysis of the genomes of Stylophora pistillata and Acropora digitifera provides evidence for extensive differences between species of corals.</title>
        <authorList>
            <person name="Voolstra C.R."/>
            <person name="Li Y."/>
            <person name="Liew Y.J."/>
            <person name="Baumgarten S."/>
            <person name="Zoccola D."/>
            <person name="Flot J.-F."/>
            <person name="Tambutte S."/>
            <person name="Allemand D."/>
            <person name="Aranda M."/>
        </authorList>
    </citation>
    <scope>NUCLEOTIDE SEQUENCE [LARGE SCALE GENOMIC DNA]</scope>
</reference>
<evidence type="ECO:0000256" key="1">
    <source>
        <dbReference type="SAM" id="MobiDB-lite"/>
    </source>
</evidence>
<comment type="caution">
    <text evidence="3">The sequence shown here is derived from an EMBL/GenBank/DDBJ whole genome shotgun (WGS) entry which is preliminary data.</text>
</comment>
<feature type="chain" id="PRO_5012157057" evidence="2">
    <location>
        <begin position="16"/>
        <end position="117"/>
    </location>
</feature>
<proteinExistence type="predicted"/>
<evidence type="ECO:0000313" key="4">
    <source>
        <dbReference type="Proteomes" id="UP000225706"/>
    </source>
</evidence>
<protein>
    <submittedName>
        <fullName evidence="3">Uncharacterized protein</fullName>
    </submittedName>
</protein>
<keyword evidence="4" id="KW-1185">Reference proteome</keyword>
<evidence type="ECO:0000313" key="3">
    <source>
        <dbReference type="EMBL" id="PFX14236.1"/>
    </source>
</evidence>
<feature type="region of interest" description="Disordered" evidence="1">
    <location>
        <begin position="62"/>
        <end position="103"/>
    </location>
</feature>
<evidence type="ECO:0000256" key="2">
    <source>
        <dbReference type="SAM" id="SignalP"/>
    </source>
</evidence>
<sequence length="117" mass="12770">MRLLFAVYIIANVLSLFSVFIDDRQQSCTANPCGEMSKAIKTLQTKVNNLIALVKDALPPKPPARPFSSCKEQYDKGRTGLGRGGDNDDSNTCGNEAAYSPDNGKKHIKAMGYMLVQ</sequence>
<dbReference type="AlphaFoldDB" id="A0A2B4RAR8"/>
<dbReference type="EMBL" id="LSMT01000816">
    <property type="protein sequence ID" value="PFX14236.1"/>
    <property type="molecule type" value="Genomic_DNA"/>
</dbReference>
<gene>
    <name evidence="3" type="ORF">AWC38_SpisGene21631</name>
</gene>
<dbReference type="OrthoDB" id="5946752at2759"/>
<name>A0A2B4RAR8_STYPI</name>
<accession>A0A2B4RAR8</accession>